<dbReference type="CDD" id="cd02197">
    <property type="entry name" value="HypE"/>
    <property type="match status" value="1"/>
</dbReference>
<protein>
    <submittedName>
        <fullName evidence="5">Hydrogenase expression/formation protein HypE</fullName>
    </submittedName>
</protein>
<dbReference type="Pfam" id="PF02769">
    <property type="entry name" value="AIRS_C"/>
    <property type="match status" value="1"/>
</dbReference>
<feature type="region of interest" description="Disordered" evidence="2">
    <location>
        <begin position="1"/>
        <end position="22"/>
    </location>
</feature>
<dbReference type="Gene3D" id="3.30.1330.10">
    <property type="entry name" value="PurM-like, N-terminal domain"/>
    <property type="match status" value="1"/>
</dbReference>
<comment type="caution">
    <text evidence="5">The sequence shown here is derived from an EMBL/GenBank/DDBJ whole genome shotgun (WGS) entry which is preliminary data.</text>
</comment>
<dbReference type="InterPro" id="IPR036921">
    <property type="entry name" value="PurM-like_N_sf"/>
</dbReference>
<organism evidence="5 6">
    <name type="scientific">Haloplanus ruber</name>
    <dbReference type="NCBI Taxonomy" id="869892"/>
    <lineage>
        <taxon>Archaea</taxon>
        <taxon>Methanobacteriati</taxon>
        <taxon>Methanobacteriota</taxon>
        <taxon>Stenosarchaea group</taxon>
        <taxon>Halobacteria</taxon>
        <taxon>Halobacteriales</taxon>
        <taxon>Haloferacaceae</taxon>
        <taxon>Haloplanus</taxon>
    </lineage>
</organism>
<evidence type="ECO:0000313" key="6">
    <source>
        <dbReference type="Proteomes" id="UP001597075"/>
    </source>
</evidence>
<proteinExistence type="inferred from homology"/>
<dbReference type="PANTHER" id="PTHR30303">
    <property type="entry name" value="HYDROGENASE ISOENZYMES FORMATION PROTEIN HYPE"/>
    <property type="match status" value="1"/>
</dbReference>
<dbReference type="Gene3D" id="3.90.650.10">
    <property type="entry name" value="PurM-like C-terminal domain"/>
    <property type="match status" value="1"/>
</dbReference>
<evidence type="ECO:0000313" key="5">
    <source>
        <dbReference type="EMBL" id="MFD1632618.1"/>
    </source>
</evidence>
<evidence type="ECO:0000256" key="2">
    <source>
        <dbReference type="SAM" id="MobiDB-lite"/>
    </source>
</evidence>
<dbReference type="SUPFAM" id="SSF55326">
    <property type="entry name" value="PurM N-terminal domain-like"/>
    <property type="match status" value="1"/>
</dbReference>
<comment type="similarity">
    <text evidence="1">Belongs to the HypE family.</text>
</comment>
<dbReference type="InterPro" id="IPR010918">
    <property type="entry name" value="PurM-like_C_dom"/>
</dbReference>
<evidence type="ECO:0000259" key="3">
    <source>
        <dbReference type="Pfam" id="PF00586"/>
    </source>
</evidence>
<dbReference type="PIRSF" id="PIRSF005644">
    <property type="entry name" value="Hdrgns_mtr_HypE"/>
    <property type="match status" value="1"/>
</dbReference>
<dbReference type="InterPro" id="IPR036676">
    <property type="entry name" value="PurM-like_C_sf"/>
</dbReference>
<dbReference type="EMBL" id="JBHUDL010000004">
    <property type="protein sequence ID" value="MFD1632618.1"/>
    <property type="molecule type" value="Genomic_DNA"/>
</dbReference>
<dbReference type="SUPFAM" id="SSF56042">
    <property type="entry name" value="PurM C-terminal domain-like"/>
    <property type="match status" value="1"/>
</dbReference>
<gene>
    <name evidence="5" type="primary">hypE</name>
    <name evidence="5" type="ORF">ACFSBJ_02490</name>
</gene>
<dbReference type="PANTHER" id="PTHR30303:SF0">
    <property type="entry name" value="CARBAMOYL DEHYDRATASE HYPE"/>
    <property type="match status" value="1"/>
</dbReference>
<dbReference type="Proteomes" id="UP001597075">
    <property type="component" value="Unassembled WGS sequence"/>
</dbReference>
<dbReference type="Pfam" id="PF00586">
    <property type="entry name" value="AIRS"/>
    <property type="match status" value="1"/>
</dbReference>
<dbReference type="NCBIfam" id="TIGR02124">
    <property type="entry name" value="hypE"/>
    <property type="match status" value="1"/>
</dbReference>
<sequence length="346" mass="34753">MSDDARDEETVTVAHGGGTGRTRDFLEDSVVPRFGGDADGLAVGLDALDDGAVHEVGDRSVVVTTDSHVVSPLSFPGGDIGRLAVSGTVNDLAVMGATEPLSLTCSLVVEEGVSVGLLEDVLDSMQAACEAAGCAVTTGDTKVMGSGDVDGVVINTTGVGVLPQGAHVPDAGLSPGDKLVVSGPVGDHGITLLAEREGFDIEGDLTSDVAPVNDLVAAALDAGTVTAMTDPTRGGLSTALNEMARKADVGALVDETAVPVRDSVAATGELLGIDPFDVANEGTVVFGVDAATADAVVDALRATPLGAEAAVVGEAVTEHTGRVVLDTGFGRRYLSEPEGEQLPRIC</sequence>
<dbReference type="AlphaFoldDB" id="A0ABD6CV39"/>
<dbReference type="InterPro" id="IPR011854">
    <property type="entry name" value="HypE"/>
</dbReference>
<dbReference type="RefSeq" id="WP_256406085.1">
    <property type="nucleotide sequence ID" value="NZ_CP187151.1"/>
</dbReference>
<reference evidence="5 6" key="1">
    <citation type="journal article" date="2019" name="Int. J. Syst. Evol. Microbiol.">
        <title>The Global Catalogue of Microorganisms (GCM) 10K type strain sequencing project: providing services to taxonomists for standard genome sequencing and annotation.</title>
        <authorList>
            <consortium name="The Broad Institute Genomics Platform"/>
            <consortium name="The Broad Institute Genome Sequencing Center for Infectious Disease"/>
            <person name="Wu L."/>
            <person name="Ma J."/>
        </authorList>
    </citation>
    <scope>NUCLEOTIDE SEQUENCE [LARGE SCALE GENOMIC DNA]</scope>
    <source>
        <strain evidence="5 6">CGMCC 1.10594</strain>
    </source>
</reference>
<feature type="domain" description="PurM-like C-terminal" evidence="4">
    <location>
        <begin position="175"/>
        <end position="325"/>
    </location>
</feature>
<evidence type="ECO:0000259" key="4">
    <source>
        <dbReference type="Pfam" id="PF02769"/>
    </source>
</evidence>
<accession>A0ABD6CV39</accession>
<evidence type="ECO:0000256" key="1">
    <source>
        <dbReference type="ARBA" id="ARBA00006243"/>
    </source>
</evidence>
<feature type="domain" description="PurM-like N-terminal" evidence="3">
    <location>
        <begin position="49"/>
        <end position="161"/>
    </location>
</feature>
<keyword evidence="6" id="KW-1185">Reference proteome</keyword>
<name>A0ABD6CV39_9EURY</name>
<dbReference type="InterPro" id="IPR016188">
    <property type="entry name" value="PurM-like_N"/>
</dbReference>